<keyword evidence="2" id="KW-1185">Reference proteome</keyword>
<reference evidence="1 2" key="1">
    <citation type="submission" date="2016-10" db="EMBL/GenBank/DDBJ databases">
        <authorList>
            <person name="de Groot N.N."/>
        </authorList>
    </citation>
    <scope>NUCLEOTIDE SEQUENCE [LARGE SCALE GENOMIC DNA]</scope>
    <source>
        <strain evidence="1 2">DSM 23413</strain>
    </source>
</reference>
<dbReference type="EMBL" id="FNVD01000033">
    <property type="protein sequence ID" value="SEG33199.1"/>
    <property type="molecule type" value="Genomic_DNA"/>
</dbReference>
<sequence>MCPNGTLSPIIARQAEIGGSYVIVSLADDCTDSRRKDRLDAMRSLLDDVPNKDQIHLDFYDRSKLHQWLRQHPSVMLWVRGALGQSLSGWRPFGPWSNPPAGADDTLILAPGISVTLPTGEKLDLQNAIEPVRNLVRKTTKAIRITGLSGVGKTRFVQALFEDDVGEKALDRTQAVYVDIGANPDPSANRMLDMLIAENCPAIMVIDNCPPDLHSRLASRVSSAGSRISLITVEYDIRDDKPQTTEVVQITADGPDIAEQLVFRRFPTIGQVNARRIANFADGNARVALAVAERAEDGESLAHLSDAQLFDRLFHQRNQPEGNLRQHAEILSLVYSFSVKSLDVEVDELAVLGEIGGISREQLFRSTSELLRRGIAQQRSHWRAILPHAIANRLANDALANVPIETLLRTFEAPGRERLLLSFAHRLGLMHDHPVAQQIVKSWLVAGGRLRQVSALDDMNARILDYIAPVAPEAVLERIEEETNSPEFSGFDSIRNLRRTTILRILQSLAYEPALFDRCIRLLVRVADFEDGSNSCDAVTDRIVRFFQAYLSGTHASLEQRLAWAKSFLSSNSSRRQSLGLRMLETALGGPPWLGDGSIDFGARPRDFGYSPNYEELADWRRRFLSLAVEFGNLRDVDLASKTRAVLAQKFRGLWDQQDIRDDLIKAARTLNRHHPWVEGWKAVRSIIYFDYRKKAGEEEIEPIPGSLASLEAELAPKDLMAKIMTYVLGKGHRWELDDEFDDSDPNKYSEADKRLAAKVEELGEEFARSCQPIETLLPGLFSTEWMAYRHAFGRGLAKGAFDQQETWSRLVEAFHRHEPDKCNFAVLSGFMEALDETDRSTAQALLDQCLDDALLRPILVGLHPAGSFDEKDLDRCISALEHPDVTGFLYGDLLWRDSYAGIPQKRLRELAERLLDKPNGDAIVLDALSMKLHRASPAKDALGREFRRIGLKAAARIIKRSRNDPGGTIDHALEKVIEAALSFDGNEDLKTAWLDAIFSVIDERHGYVHSFENAVRVTAAKCPEEFLDRVFSGDEETQRTRIFLLERGGLDKTSLGAIAGDTLIEWCNRNRAPEVWRTVAASINPWVEDGTNNRVELSEQAIKFLEAAPSPDEILGAYASKIAPMFWSGSRADIMESRLGALESLMVHSNEAIASAAESIVPEVKKQICREREAERSRDEEREQTFE</sequence>
<accession>A0A1H5Z9J5</accession>
<evidence type="ECO:0000313" key="2">
    <source>
        <dbReference type="Proteomes" id="UP000236742"/>
    </source>
</evidence>
<dbReference type="AlphaFoldDB" id="A0A1H5Z9J5"/>
<proteinExistence type="predicted"/>
<name>A0A1H5Z9J5_9RHOB</name>
<organism evidence="1 2">
    <name type="scientific">Jhaorihella thermophila</name>
    <dbReference type="NCBI Taxonomy" id="488547"/>
    <lineage>
        <taxon>Bacteria</taxon>
        <taxon>Pseudomonadati</taxon>
        <taxon>Pseudomonadota</taxon>
        <taxon>Alphaproteobacteria</taxon>
        <taxon>Rhodobacterales</taxon>
        <taxon>Paracoccaceae</taxon>
        <taxon>Jhaorihella</taxon>
    </lineage>
</organism>
<protein>
    <submittedName>
        <fullName evidence="1">Uncharacterized protein</fullName>
    </submittedName>
</protein>
<dbReference type="Proteomes" id="UP000236742">
    <property type="component" value="Unassembled WGS sequence"/>
</dbReference>
<evidence type="ECO:0000313" key="1">
    <source>
        <dbReference type="EMBL" id="SEG33199.1"/>
    </source>
</evidence>
<gene>
    <name evidence="1" type="ORF">SAMN05421751_1333</name>
</gene>